<protein>
    <submittedName>
        <fullName evidence="2">Uncharacterized protein</fullName>
    </submittedName>
</protein>
<evidence type="ECO:0000313" key="1">
    <source>
        <dbReference type="EMBL" id="CEK65168.1"/>
    </source>
</evidence>
<dbReference type="EMBL" id="HACG01018304">
    <property type="protein sequence ID" value="CEK65169.1"/>
    <property type="molecule type" value="Transcribed_RNA"/>
</dbReference>
<accession>A0A0B6Z979</accession>
<sequence length="49" mass="5391">MSNVDCEIFAQIVGVMGRTAGCTLVSVFQFDMHTLRSINIVLVCWATGR</sequence>
<reference evidence="2" key="1">
    <citation type="submission" date="2014-12" db="EMBL/GenBank/DDBJ databases">
        <title>Insight into the proteome of Arion vulgaris.</title>
        <authorList>
            <person name="Aradska J."/>
            <person name="Bulat T."/>
            <person name="Smidak R."/>
            <person name="Sarate P."/>
            <person name="Gangsoo J."/>
            <person name="Sialana F."/>
            <person name="Bilban M."/>
            <person name="Lubec G."/>
        </authorList>
    </citation>
    <scope>NUCLEOTIDE SEQUENCE</scope>
    <source>
        <tissue evidence="2">Skin</tissue>
    </source>
</reference>
<evidence type="ECO:0000313" key="2">
    <source>
        <dbReference type="EMBL" id="CEK65169.1"/>
    </source>
</evidence>
<gene>
    <name evidence="2" type="primary">ORF54141</name>
    <name evidence="1" type="synonym">ORF54140</name>
</gene>
<proteinExistence type="predicted"/>
<dbReference type="AlphaFoldDB" id="A0A0B6Z979"/>
<feature type="non-terminal residue" evidence="2">
    <location>
        <position position="49"/>
    </location>
</feature>
<organism evidence="2">
    <name type="scientific">Arion vulgaris</name>
    <dbReference type="NCBI Taxonomy" id="1028688"/>
    <lineage>
        <taxon>Eukaryota</taxon>
        <taxon>Metazoa</taxon>
        <taxon>Spiralia</taxon>
        <taxon>Lophotrochozoa</taxon>
        <taxon>Mollusca</taxon>
        <taxon>Gastropoda</taxon>
        <taxon>Heterobranchia</taxon>
        <taxon>Euthyneura</taxon>
        <taxon>Panpulmonata</taxon>
        <taxon>Eupulmonata</taxon>
        <taxon>Stylommatophora</taxon>
        <taxon>Helicina</taxon>
        <taxon>Arionoidea</taxon>
        <taxon>Arionidae</taxon>
        <taxon>Arion</taxon>
    </lineage>
</organism>
<dbReference type="EMBL" id="HACG01018303">
    <property type="protein sequence ID" value="CEK65168.1"/>
    <property type="molecule type" value="Transcribed_RNA"/>
</dbReference>
<name>A0A0B6Z979_9EUPU</name>